<evidence type="ECO:0000256" key="2">
    <source>
        <dbReference type="ARBA" id="ARBA00023002"/>
    </source>
</evidence>
<dbReference type="Gene3D" id="3.40.50.720">
    <property type="entry name" value="NAD(P)-binding Rossmann-like Domain"/>
    <property type="match status" value="1"/>
</dbReference>
<evidence type="ECO:0000313" key="6">
    <source>
        <dbReference type="Proteomes" id="UP000633509"/>
    </source>
</evidence>
<dbReference type="PANTHER" id="PTHR43103:SF5">
    <property type="entry name" value="4-EPIMERASE, PUTATIVE (AFU_ORTHOLOGUE AFUA_7G00360)-RELATED"/>
    <property type="match status" value="1"/>
</dbReference>
<dbReference type="EC" id="1.1.1.203" evidence="5"/>
<accession>A0ABR9LTA7</accession>
<keyword evidence="3" id="KW-0520">NAD</keyword>
<evidence type="ECO:0000259" key="4">
    <source>
        <dbReference type="Pfam" id="PF01370"/>
    </source>
</evidence>
<comment type="similarity">
    <text evidence="1">Belongs to the NAD(P)-dependent epimerase/dehydratase family.</text>
</comment>
<dbReference type="GO" id="GO:0050388">
    <property type="term" value="F:uronate dehydrogenase activity"/>
    <property type="evidence" value="ECO:0007669"/>
    <property type="project" value="UniProtKB-EC"/>
</dbReference>
<dbReference type="Proteomes" id="UP000633509">
    <property type="component" value="Unassembled WGS sequence"/>
</dbReference>
<dbReference type="InterPro" id="IPR001509">
    <property type="entry name" value="Epimerase_deHydtase"/>
</dbReference>
<dbReference type="SUPFAM" id="SSF51735">
    <property type="entry name" value="NAD(P)-binding Rossmann-fold domains"/>
    <property type="match status" value="1"/>
</dbReference>
<dbReference type="InterPro" id="IPR036291">
    <property type="entry name" value="NAD(P)-bd_dom_sf"/>
</dbReference>
<proteinExistence type="inferred from homology"/>
<comment type="caution">
    <text evidence="5">The sequence shown here is derived from an EMBL/GenBank/DDBJ whole genome shotgun (WGS) entry which is preliminary data.</text>
</comment>
<sequence>MTIMTGLPESVLVTGAAGNIGQVLRRTLLPKIARVRLSDLRDVGPLAAHEEFVPADLLDLDQVRAAVRGTEAVIHLGGVSDEAGFDAIKGPNLEGVYNVFEACRREGVRLVVNTSSNRITGFHPAGTTLDGEEAVRPDGLYGAAKAFGEALASLYADRFGLDVISVRVGSFEERPTEPRHLHTWLSHDDAARLYGACLTAPPGSGHVVVYGVSRNTRSWWTQNAAASALGYRPADDAEDFAAELGAFTEPHQGGRYTRYEYGGWATRPGDTREP</sequence>
<dbReference type="Pfam" id="PF01370">
    <property type="entry name" value="Epimerase"/>
    <property type="match status" value="1"/>
</dbReference>
<reference evidence="5 6" key="1">
    <citation type="submission" date="2020-10" db="EMBL/GenBank/DDBJ databases">
        <title>Sequencing the genomes of 1000 actinobacteria strains.</title>
        <authorList>
            <person name="Klenk H.-P."/>
        </authorList>
    </citation>
    <scope>NUCLEOTIDE SEQUENCE [LARGE SCALE GENOMIC DNA]</scope>
    <source>
        <strain evidence="5 6">DSM 43173</strain>
    </source>
</reference>
<feature type="domain" description="NAD-dependent epimerase/dehydratase" evidence="4">
    <location>
        <begin position="11"/>
        <end position="171"/>
    </location>
</feature>
<evidence type="ECO:0000256" key="1">
    <source>
        <dbReference type="ARBA" id="ARBA00007637"/>
    </source>
</evidence>
<evidence type="ECO:0000313" key="5">
    <source>
        <dbReference type="EMBL" id="MBE1583898.1"/>
    </source>
</evidence>
<name>A0ABR9LTA7_9ACTN</name>
<keyword evidence="6" id="KW-1185">Reference proteome</keyword>
<evidence type="ECO:0000256" key="3">
    <source>
        <dbReference type="ARBA" id="ARBA00023027"/>
    </source>
</evidence>
<protein>
    <submittedName>
        <fullName evidence="5">Uronate dehydrogenase</fullName>
        <ecNumber evidence="5">1.1.1.203</ecNumber>
    </submittedName>
</protein>
<dbReference type="EMBL" id="JADBEK010000001">
    <property type="protein sequence ID" value="MBE1583898.1"/>
    <property type="molecule type" value="Genomic_DNA"/>
</dbReference>
<dbReference type="PANTHER" id="PTHR43103">
    <property type="entry name" value="NUCLEOSIDE-DIPHOSPHATE-SUGAR EPIMERASE"/>
    <property type="match status" value="1"/>
</dbReference>
<organism evidence="5 6">
    <name type="scientific">Nonomuraea angiospora</name>
    <dbReference type="NCBI Taxonomy" id="46172"/>
    <lineage>
        <taxon>Bacteria</taxon>
        <taxon>Bacillati</taxon>
        <taxon>Actinomycetota</taxon>
        <taxon>Actinomycetes</taxon>
        <taxon>Streptosporangiales</taxon>
        <taxon>Streptosporangiaceae</taxon>
        <taxon>Nonomuraea</taxon>
    </lineage>
</organism>
<gene>
    <name evidence="5" type="ORF">H4W80_002156</name>
</gene>
<keyword evidence="2 5" id="KW-0560">Oxidoreductase</keyword>